<reference evidence="8 9" key="1">
    <citation type="submission" date="2018-10" db="EMBL/GenBank/DDBJ databases">
        <title>Transmission dynamics of multidrug resistant bacteria on intensive care unit surfaces.</title>
        <authorList>
            <person name="D'Souza A.W."/>
            <person name="Potter R.F."/>
            <person name="Wallace M."/>
            <person name="Shupe A."/>
            <person name="Patel S."/>
            <person name="Sun S."/>
            <person name="Gul D."/>
            <person name="Kwon J.H."/>
            <person name="Andleeb S."/>
            <person name="Burnham C.-A.D."/>
            <person name="Dantas G."/>
        </authorList>
    </citation>
    <scope>NUCLEOTIDE SEQUENCE [LARGE SCALE GENOMIC DNA]</scope>
    <source>
        <strain evidence="8 9">AS_373</strain>
    </source>
</reference>
<dbReference type="EMBL" id="JAWLOF010000020">
    <property type="protein sequence ID" value="MDV7025020.1"/>
    <property type="molecule type" value="Genomic_DNA"/>
</dbReference>
<gene>
    <name evidence="8" type="ORF">EGT71_06875</name>
    <name evidence="7" type="ORF">R4P48_20415</name>
</gene>
<reference evidence="7 10" key="2">
    <citation type="submission" date="2023-10" db="EMBL/GenBank/DDBJ databases">
        <authorList>
            <person name="Dale J."/>
        </authorList>
    </citation>
    <scope>NUCLEOTIDE SEQUENCE [LARGE SCALE GENOMIC DNA]</scope>
    <source>
        <strain evidence="7 10">2023EL-00970</strain>
    </source>
</reference>
<sequence length="112" mass="12586">MVDPQRDPGLQPERTSLAWLRTLLGYGALLALALRHSWYQAGALFWLSLAIMALVSALIYVFVHKRNLMDIARCDFSDRRSLRGKLLIALAVVMLALLFCVSHLHNILTLLG</sequence>
<evidence type="ECO:0000313" key="7">
    <source>
        <dbReference type="EMBL" id="MDV7025020.1"/>
    </source>
</evidence>
<feature type="transmembrane region" description="Helical" evidence="5">
    <location>
        <begin position="44"/>
        <end position="63"/>
    </location>
</feature>
<feature type="domain" description="DUF202" evidence="6">
    <location>
        <begin position="7"/>
        <end position="60"/>
    </location>
</feature>
<accession>A0A3R9FVX5</accession>
<dbReference type="AlphaFoldDB" id="A0A3R9FVX5"/>
<evidence type="ECO:0000256" key="5">
    <source>
        <dbReference type="SAM" id="Phobius"/>
    </source>
</evidence>
<evidence type="ECO:0000256" key="1">
    <source>
        <dbReference type="ARBA" id="ARBA00004127"/>
    </source>
</evidence>
<dbReference type="Proteomes" id="UP001187066">
    <property type="component" value="Unassembled WGS sequence"/>
</dbReference>
<evidence type="ECO:0000313" key="8">
    <source>
        <dbReference type="EMBL" id="RSE28100.1"/>
    </source>
</evidence>
<feature type="transmembrane region" description="Helical" evidence="5">
    <location>
        <begin position="18"/>
        <end position="38"/>
    </location>
</feature>
<dbReference type="InterPro" id="IPR003807">
    <property type="entry name" value="DUF202"/>
</dbReference>
<comment type="subcellular location">
    <subcellularLocation>
        <location evidence="1">Endomembrane system</location>
        <topology evidence="1">Multi-pass membrane protein</topology>
    </subcellularLocation>
</comment>
<feature type="transmembrane region" description="Helical" evidence="5">
    <location>
        <begin position="84"/>
        <end position="104"/>
    </location>
</feature>
<comment type="caution">
    <text evidence="8">The sequence shown here is derived from an EMBL/GenBank/DDBJ whole genome shotgun (WGS) entry which is preliminary data.</text>
</comment>
<dbReference type="OrthoDB" id="3701077at2"/>
<keyword evidence="3 5" id="KW-1133">Transmembrane helix</keyword>
<dbReference type="GO" id="GO:0012505">
    <property type="term" value="C:endomembrane system"/>
    <property type="evidence" value="ECO:0007669"/>
    <property type="project" value="UniProtKB-SubCell"/>
</dbReference>
<keyword evidence="2 5" id="KW-0812">Transmembrane</keyword>
<keyword evidence="4 5" id="KW-0472">Membrane</keyword>
<organism evidence="8 9">
    <name type="scientific">Atlantibacter subterraneus</name>
    <dbReference type="NCBI Taxonomy" id="255519"/>
    <lineage>
        <taxon>Bacteria</taxon>
        <taxon>Pseudomonadati</taxon>
        <taxon>Pseudomonadota</taxon>
        <taxon>Gammaproteobacteria</taxon>
        <taxon>Enterobacterales</taxon>
        <taxon>Enterobacteriaceae</taxon>
        <taxon>Atlantibacter</taxon>
    </lineage>
</organism>
<dbReference type="GeneID" id="84662967"/>
<proteinExistence type="predicted"/>
<evidence type="ECO:0000256" key="4">
    <source>
        <dbReference type="ARBA" id="ARBA00023136"/>
    </source>
</evidence>
<dbReference type="Proteomes" id="UP000275331">
    <property type="component" value="Unassembled WGS sequence"/>
</dbReference>
<evidence type="ECO:0000256" key="2">
    <source>
        <dbReference type="ARBA" id="ARBA00022692"/>
    </source>
</evidence>
<evidence type="ECO:0000313" key="10">
    <source>
        <dbReference type="Proteomes" id="UP001187066"/>
    </source>
</evidence>
<dbReference type="RefSeq" id="WP_125292882.1">
    <property type="nucleotide sequence ID" value="NZ_CP100494.1"/>
</dbReference>
<dbReference type="EMBL" id="RHXB01000003">
    <property type="protein sequence ID" value="RSE28100.1"/>
    <property type="molecule type" value="Genomic_DNA"/>
</dbReference>
<protein>
    <submittedName>
        <fullName evidence="8">DUF202 domain-containing protein</fullName>
    </submittedName>
</protein>
<evidence type="ECO:0000256" key="3">
    <source>
        <dbReference type="ARBA" id="ARBA00022989"/>
    </source>
</evidence>
<keyword evidence="10" id="KW-1185">Reference proteome</keyword>
<name>A0A3R9FVX5_9ENTR</name>
<evidence type="ECO:0000259" key="6">
    <source>
        <dbReference type="Pfam" id="PF02656"/>
    </source>
</evidence>
<dbReference type="Pfam" id="PF02656">
    <property type="entry name" value="DUF202"/>
    <property type="match status" value="1"/>
</dbReference>
<evidence type="ECO:0000313" key="9">
    <source>
        <dbReference type="Proteomes" id="UP000275331"/>
    </source>
</evidence>